<proteinExistence type="predicted"/>
<gene>
    <name evidence="1" type="ORF">I79_004000</name>
</gene>
<name>G3H1H4_CRIGR</name>
<evidence type="ECO:0000313" key="1">
    <source>
        <dbReference type="EMBL" id="EGV94648.1"/>
    </source>
</evidence>
<sequence>MLSVRNSIRTYTLGIIKPGMNLNIAVAAFPLCGLGQDLGDYSFSCSDQECFRYSDDDVWSPWKLRDQ</sequence>
<dbReference type="AlphaFoldDB" id="G3H1H4"/>
<accession>G3H1H4</accession>
<organism evidence="1 2">
    <name type="scientific">Cricetulus griseus</name>
    <name type="common">Chinese hamster</name>
    <name type="synonym">Cricetulus barabensis griseus</name>
    <dbReference type="NCBI Taxonomy" id="10029"/>
    <lineage>
        <taxon>Eukaryota</taxon>
        <taxon>Metazoa</taxon>
        <taxon>Chordata</taxon>
        <taxon>Craniata</taxon>
        <taxon>Vertebrata</taxon>
        <taxon>Euteleostomi</taxon>
        <taxon>Mammalia</taxon>
        <taxon>Eutheria</taxon>
        <taxon>Euarchontoglires</taxon>
        <taxon>Glires</taxon>
        <taxon>Rodentia</taxon>
        <taxon>Myomorpha</taxon>
        <taxon>Muroidea</taxon>
        <taxon>Cricetidae</taxon>
        <taxon>Cricetinae</taxon>
        <taxon>Cricetulus</taxon>
    </lineage>
</organism>
<dbReference type="InParanoid" id="G3H1H4"/>
<reference evidence="2" key="1">
    <citation type="journal article" date="2011" name="Nat. Biotechnol.">
        <title>The genomic sequence of the Chinese hamster ovary (CHO)-K1 cell line.</title>
        <authorList>
            <person name="Xu X."/>
            <person name="Nagarajan H."/>
            <person name="Lewis N.E."/>
            <person name="Pan S."/>
            <person name="Cai Z."/>
            <person name="Liu X."/>
            <person name="Chen W."/>
            <person name="Xie M."/>
            <person name="Wang W."/>
            <person name="Hammond S."/>
            <person name="Andersen M.R."/>
            <person name="Neff N."/>
            <person name="Passarelli B."/>
            <person name="Koh W."/>
            <person name="Fan H.C."/>
            <person name="Wang J."/>
            <person name="Gui Y."/>
            <person name="Lee K.H."/>
            <person name="Betenbaugh M.J."/>
            <person name="Quake S.R."/>
            <person name="Famili I."/>
            <person name="Palsson B.O."/>
            <person name="Wang J."/>
        </authorList>
    </citation>
    <scope>NUCLEOTIDE SEQUENCE [LARGE SCALE GENOMIC DNA]</scope>
    <source>
        <strain evidence="2">CHO K1 cell line</strain>
    </source>
</reference>
<evidence type="ECO:0000313" key="2">
    <source>
        <dbReference type="Proteomes" id="UP000001075"/>
    </source>
</evidence>
<dbReference type="Proteomes" id="UP000001075">
    <property type="component" value="Unassembled WGS sequence"/>
</dbReference>
<protein>
    <submittedName>
        <fullName evidence="1">Uncharacterized protein</fullName>
    </submittedName>
</protein>
<dbReference type="EMBL" id="JH000106">
    <property type="protein sequence ID" value="EGV94648.1"/>
    <property type="molecule type" value="Genomic_DNA"/>
</dbReference>